<proteinExistence type="predicted"/>
<dbReference type="Proteomes" id="UP001431963">
    <property type="component" value="Unassembled WGS sequence"/>
</dbReference>
<organism evidence="1 2">
    <name type="scientific">Gemmobacter denitrificans</name>
    <dbReference type="NCBI Taxonomy" id="3123040"/>
    <lineage>
        <taxon>Bacteria</taxon>
        <taxon>Pseudomonadati</taxon>
        <taxon>Pseudomonadota</taxon>
        <taxon>Alphaproteobacteria</taxon>
        <taxon>Rhodobacterales</taxon>
        <taxon>Paracoccaceae</taxon>
        <taxon>Gemmobacter</taxon>
    </lineage>
</organism>
<evidence type="ECO:0000313" key="1">
    <source>
        <dbReference type="EMBL" id="MEH7827644.1"/>
    </source>
</evidence>
<dbReference type="SUPFAM" id="SSF47413">
    <property type="entry name" value="lambda repressor-like DNA-binding domains"/>
    <property type="match status" value="1"/>
</dbReference>
<protein>
    <recommendedName>
        <fullName evidence="3">HTH cro/C1-type domain-containing protein</fullName>
    </recommendedName>
</protein>
<sequence>MENTDWRSRLEAAIKSSGNSMRAVSIASGNGPGYIHGILKEGKDPTIEKLMAVCEAVPVSLAHVIYGFEITQEDADLLGAMKRAPEAREAVLTLLRPGLQRQ</sequence>
<dbReference type="RefSeq" id="WP_335420823.1">
    <property type="nucleotide sequence ID" value="NZ_JBALHR010000002.1"/>
</dbReference>
<evidence type="ECO:0008006" key="3">
    <source>
        <dbReference type="Google" id="ProtNLM"/>
    </source>
</evidence>
<comment type="caution">
    <text evidence="1">The sequence shown here is derived from an EMBL/GenBank/DDBJ whole genome shotgun (WGS) entry which is preliminary data.</text>
</comment>
<name>A0ABU8BSH1_9RHOB</name>
<keyword evidence="2" id="KW-1185">Reference proteome</keyword>
<accession>A0ABU8BSH1</accession>
<evidence type="ECO:0000313" key="2">
    <source>
        <dbReference type="Proteomes" id="UP001431963"/>
    </source>
</evidence>
<dbReference type="InterPro" id="IPR010982">
    <property type="entry name" value="Lambda_DNA-bd_dom_sf"/>
</dbReference>
<dbReference type="EMBL" id="JBALHR010000002">
    <property type="protein sequence ID" value="MEH7827644.1"/>
    <property type="molecule type" value="Genomic_DNA"/>
</dbReference>
<gene>
    <name evidence="1" type="ORF">V6590_05755</name>
</gene>
<reference evidence="1" key="1">
    <citation type="submission" date="2024-02" db="EMBL/GenBank/DDBJ databases">
        <title>Genome sequences of strain Gemmobacter sp. JM10B15.</title>
        <authorList>
            <person name="Zhang M."/>
        </authorList>
    </citation>
    <scope>NUCLEOTIDE SEQUENCE</scope>
    <source>
        <strain evidence="1">JM10B15</strain>
    </source>
</reference>